<comment type="similarity">
    <text evidence="2 13 14">Belongs to the RecF family.</text>
</comment>
<dbReference type="PANTHER" id="PTHR32182">
    <property type="entry name" value="DNA REPLICATION AND REPAIR PROTEIN RECF"/>
    <property type="match status" value="1"/>
</dbReference>
<protein>
    <recommendedName>
        <fullName evidence="3 13">DNA replication and repair protein RecF</fullName>
    </recommendedName>
</protein>
<evidence type="ECO:0000256" key="4">
    <source>
        <dbReference type="ARBA" id="ARBA00022490"/>
    </source>
</evidence>
<dbReference type="AlphaFoldDB" id="A0A448TUG3"/>
<keyword evidence="8 13" id="KW-0067">ATP-binding</keyword>
<feature type="domain" description="RecF/RecN/SMC N-terminal" evidence="15">
    <location>
        <begin position="3"/>
        <end position="341"/>
    </location>
</feature>
<evidence type="ECO:0000256" key="10">
    <source>
        <dbReference type="ARBA" id="ARBA00023204"/>
    </source>
</evidence>
<keyword evidence="9 13" id="KW-0238">DNA-binding</keyword>
<dbReference type="InterPro" id="IPR003395">
    <property type="entry name" value="RecF/RecN/SMC_N"/>
</dbReference>
<dbReference type="NCBIfam" id="TIGR00611">
    <property type="entry name" value="recf"/>
    <property type="match status" value="1"/>
</dbReference>
<dbReference type="RefSeq" id="WP_126599585.1">
    <property type="nucleotide sequence ID" value="NZ_LR134510.1"/>
</dbReference>
<dbReference type="Proteomes" id="UP000279799">
    <property type="component" value="Chromosome"/>
</dbReference>
<feature type="binding site" evidence="13">
    <location>
        <begin position="30"/>
        <end position="37"/>
    </location>
    <ligand>
        <name>ATP</name>
        <dbReference type="ChEBI" id="CHEBI:30616"/>
    </ligand>
</feature>
<evidence type="ECO:0000256" key="5">
    <source>
        <dbReference type="ARBA" id="ARBA00022705"/>
    </source>
</evidence>
<keyword evidence="7 13" id="KW-0227">DNA damage</keyword>
<keyword evidence="6 13" id="KW-0547">Nucleotide-binding</keyword>
<evidence type="ECO:0000256" key="2">
    <source>
        <dbReference type="ARBA" id="ARBA00008016"/>
    </source>
</evidence>
<evidence type="ECO:0000313" key="16">
    <source>
        <dbReference type="EMBL" id="VEJ09555.1"/>
    </source>
</evidence>
<dbReference type="InterPro" id="IPR027417">
    <property type="entry name" value="P-loop_NTPase"/>
</dbReference>
<evidence type="ECO:0000256" key="14">
    <source>
        <dbReference type="RuleBase" id="RU000578"/>
    </source>
</evidence>
<evidence type="ECO:0000256" key="7">
    <source>
        <dbReference type="ARBA" id="ARBA00022763"/>
    </source>
</evidence>
<organism evidence="16 17">
    <name type="scientific">Actinobacillus delphinicola</name>
    <dbReference type="NCBI Taxonomy" id="51161"/>
    <lineage>
        <taxon>Bacteria</taxon>
        <taxon>Pseudomonadati</taxon>
        <taxon>Pseudomonadota</taxon>
        <taxon>Gammaproteobacteria</taxon>
        <taxon>Pasteurellales</taxon>
        <taxon>Pasteurellaceae</taxon>
        <taxon>Actinobacillus</taxon>
    </lineage>
</organism>
<dbReference type="GO" id="GO:0006260">
    <property type="term" value="P:DNA replication"/>
    <property type="evidence" value="ECO:0007669"/>
    <property type="project" value="UniProtKB-UniRule"/>
</dbReference>
<evidence type="ECO:0000256" key="1">
    <source>
        <dbReference type="ARBA" id="ARBA00004496"/>
    </source>
</evidence>
<dbReference type="GO" id="GO:0005524">
    <property type="term" value="F:ATP binding"/>
    <property type="evidence" value="ECO:0007669"/>
    <property type="project" value="UniProtKB-UniRule"/>
</dbReference>
<name>A0A448TUG3_9PAST</name>
<dbReference type="GO" id="GO:0006302">
    <property type="term" value="P:double-strand break repair"/>
    <property type="evidence" value="ECO:0007669"/>
    <property type="project" value="TreeGrafter"/>
</dbReference>
<sequence length="358" mass="41279">MSISRIIIQDFRNLAAVDQSFDPSFNFIIGDNGSGKTSLLEALFYLGHGRSFKSSVQNRIIRNQQPSFTIHGRIQEQHHEWSVGLQKLRQGNTKMRINGEEAKKLADLAHLLPIQIITPEGLNLLNGGPSFRRAFLDWGLFHHHTDFFHAWSKLNRLLKQRNAALQQIRYYQELLPWDKELCELAHQISQWREAYAQSLQAAILQSCQLFLPEVEIQASFYQGWGKEEDFATILAKNFERDKQLGYTYSGPHKADFRFRASGLPVEDFLSRGQLKLLMCALRLAQGEHLMQQKNRHCIFLIDDFASELDEKKRALLAERLQQSGSQVFVTAIHHDQLKQMQPAQSQRFSIKNGVLQPL</sequence>
<evidence type="ECO:0000256" key="6">
    <source>
        <dbReference type="ARBA" id="ARBA00022741"/>
    </source>
</evidence>
<evidence type="ECO:0000256" key="12">
    <source>
        <dbReference type="ARBA" id="ARBA00025401"/>
    </source>
</evidence>
<dbReference type="Gene3D" id="1.20.1050.90">
    <property type="entry name" value="RecF/RecN/SMC, N-terminal domain"/>
    <property type="match status" value="1"/>
</dbReference>
<dbReference type="Gene3D" id="3.40.50.300">
    <property type="entry name" value="P-loop containing nucleotide triphosphate hydrolases"/>
    <property type="match status" value="1"/>
</dbReference>
<keyword evidence="17" id="KW-1185">Reference proteome</keyword>
<proteinExistence type="inferred from homology"/>
<keyword evidence="11 13" id="KW-0742">SOS response</keyword>
<dbReference type="PROSITE" id="PS00617">
    <property type="entry name" value="RECF_1"/>
    <property type="match status" value="1"/>
</dbReference>
<dbReference type="GO" id="GO:0009432">
    <property type="term" value="P:SOS response"/>
    <property type="evidence" value="ECO:0007669"/>
    <property type="project" value="UniProtKB-UniRule"/>
</dbReference>
<dbReference type="PANTHER" id="PTHR32182:SF0">
    <property type="entry name" value="DNA REPLICATION AND REPAIR PROTEIN RECF"/>
    <property type="match status" value="1"/>
</dbReference>
<dbReference type="KEGG" id="adp:NCTC12871_01026"/>
<evidence type="ECO:0000256" key="9">
    <source>
        <dbReference type="ARBA" id="ARBA00023125"/>
    </source>
</evidence>
<dbReference type="GO" id="GO:0000731">
    <property type="term" value="P:DNA synthesis involved in DNA repair"/>
    <property type="evidence" value="ECO:0007669"/>
    <property type="project" value="TreeGrafter"/>
</dbReference>
<dbReference type="InterPro" id="IPR042174">
    <property type="entry name" value="RecF_2"/>
</dbReference>
<evidence type="ECO:0000256" key="11">
    <source>
        <dbReference type="ARBA" id="ARBA00023236"/>
    </source>
</evidence>
<dbReference type="InterPro" id="IPR001238">
    <property type="entry name" value="DNA-binding_RecF"/>
</dbReference>
<dbReference type="Pfam" id="PF02463">
    <property type="entry name" value="SMC_N"/>
    <property type="match status" value="1"/>
</dbReference>
<keyword evidence="5 13" id="KW-0235">DNA replication</keyword>
<evidence type="ECO:0000259" key="15">
    <source>
        <dbReference type="Pfam" id="PF02463"/>
    </source>
</evidence>
<dbReference type="InterPro" id="IPR018078">
    <property type="entry name" value="DNA-binding_RecF_CS"/>
</dbReference>
<accession>A0A448TUG3</accession>
<reference evidence="16 17" key="1">
    <citation type="submission" date="2018-12" db="EMBL/GenBank/DDBJ databases">
        <authorList>
            <consortium name="Pathogen Informatics"/>
        </authorList>
    </citation>
    <scope>NUCLEOTIDE SEQUENCE [LARGE SCALE GENOMIC DNA]</scope>
    <source>
        <strain evidence="16 17">NCTC12871</strain>
    </source>
</reference>
<dbReference type="HAMAP" id="MF_00365">
    <property type="entry name" value="RecF"/>
    <property type="match status" value="1"/>
</dbReference>
<evidence type="ECO:0000313" key="17">
    <source>
        <dbReference type="Proteomes" id="UP000279799"/>
    </source>
</evidence>
<dbReference type="EMBL" id="LR134510">
    <property type="protein sequence ID" value="VEJ09555.1"/>
    <property type="molecule type" value="Genomic_DNA"/>
</dbReference>
<evidence type="ECO:0000256" key="3">
    <source>
        <dbReference type="ARBA" id="ARBA00020170"/>
    </source>
</evidence>
<keyword evidence="10 13" id="KW-0234">DNA repair</keyword>
<comment type="subcellular location">
    <subcellularLocation>
        <location evidence="1 13 14">Cytoplasm</location>
    </subcellularLocation>
</comment>
<evidence type="ECO:0000256" key="13">
    <source>
        <dbReference type="HAMAP-Rule" id="MF_00365"/>
    </source>
</evidence>
<dbReference type="PROSITE" id="PS00618">
    <property type="entry name" value="RECF_2"/>
    <property type="match status" value="1"/>
</dbReference>
<gene>
    <name evidence="13 16" type="primary">recF</name>
    <name evidence="16" type="ORF">NCTC12871_01026</name>
</gene>
<evidence type="ECO:0000256" key="8">
    <source>
        <dbReference type="ARBA" id="ARBA00022840"/>
    </source>
</evidence>
<comment type="function">
    <text evidence="12 13 14">The RecF protein is involved in DNA metabolism; it is required for DNA replication and normal SOS inducibility. RecF binds preferentially to single-stranded, linear DNA. It also seems to bind ATP.</text>
</comment>
<dbReference type="GO" id="GO:0003697">
    <property type="term" value="F:single-stranded DNA binding"/>
    <property type="evidence" value="ECO:0007669"/>
    <property type="project" value="UniProtKB-UniRule"/>
</dbReference>
<keyword evidence="4 13" id="KW-0963">Cytoplasm</keyword>
<dbReference type="FunFam" id="1.20.1050.90:FF:000001">
    <property type="entry name" value="DNA replication and repair protein RecF"/>
    <property type="match status" value="1"/>
</dbReference>
<dbReference type="GO" id="GO:0005737">
    <property type="term" value="C:cytoplasm"/>
    <property type="evidence" value="ECO:0007669"/>
    <property type="project" value="UniProtKB-SubCell"/>
</dbReference>
<dbReference type="SUPFAM" id="SSF52540">
    <property type="entry name" value="P-loop containing nucleoside triphosphate hydrolases"/>
    <property type="match status" value="1"/>
</dbReference>
<dbReference type="OrthoDB" id="9803889at2"/>